<proteinExistence type="predicted"/>
<organism evidence="1 2">
    <name type="scientific">Candidatus Tidjanibacter faecipullorum</name>
    <dbReference type="NCBI Taxonomy" id="2838766"/>
    <lineage>
        <taxon>Bacteria</taxon>
        <taxon>Pseudomonadati</taxon>
        <taxon>Bacteroidota</taxon>
        <taxon>Bacteroidia</taxon>
        <taxon>Bacteroidales</taxon>
        <taxon>Rikenellaceae</taxon>
        <taxon>Tidjanibacter</taxon>
    </lineage>
</organism>
<gene>
    <name evidence="1" type="ORF">H9816_04090</name>
</gene>
<evidence type="ECO:0000313" key="1">
    <source>
        <dbReference type="EMBL" id="HIZ15072.1"/>
    </source>
</evidence>
<protein>
    <recommendedName>
        <fullName evidence="3">Terminase small subunit</fullName>
    </recommendedName>
</protein>
<evidence type="ECO:0000313" key="2">
    <source>
        <dbReference type="Proteomes" id="UP000824014"/>
    </source>
</evidence>
<dbReference type="EMBL" id="DXCC01000012">
    <property type="protein sequence ID" value="HIZ15072.1"/>
    <property type="molecule type" value="Genomic_DNA"/>
</dbReference>
<sequence length="199" mass="21687">MKKRVPKGWVKISDFEQLVGVSTKTVMSAIKRGYIPSELADVVGTSATAPYYLDPKKAAVSWYHSLNSGHPNQRKVRIALGAYIRTFDAAVVEPAVPEAEAAAPPNMSYEEAQLREKVAKAKFAELELQEKEGALVERALVEAQLFAAGKELRDALLAIPDRIADIVMAAGDRTTVYNTIYDAIAAELQKLADIQLSGQ</sequence>
<reference evidence="1" key="2">
    <citation type="submission" date="2021-04" db="EMBL/GenBank/DDBJ databases">
        <authorList>
            <person name="Gilroy R."/>
        </authorList>
    </citation>
    <scope>NUCLEOTIDE SEQUENCE</scope>
    <source>
        <strain evidence="1">ChiHjej11B10-19426</strain>
    </source>
</reference>
<name>A0A9D2DDW9_9BACT</name>
<evidence type="ECO:0008006" key="3">
    <source>
        <dbReference type="Google" id="ProtNLM"/>
    </source>
</evidence>
<reference evidence="1" key="1">
    <citation type="journal article" date="2021" name="PeerJ">
        <title>Extensive microbial diversity within the chicken gut microbiome revealed by metagenomics and culture.</title>
        <authorList>
            <person name="Gilroy R."/>
            <person name="Ravi A."/>
            <person name="Getino M."/>
            <person name="Pursley I."/>
            <person name="Horton D.L."/>
            <person name="Alikhan N.F."/>
            <person name="Baker D."/>
            <person name="Gharbi K."/>
            <person name="Hall N."/>
            <person name="Watson M."/>
            <person name="Adriaenssens E.M."/>
            <person name="Foster-Nyarko E."/>
            <person name="Jarju S."/>
            <person name="Secka A."/>
            <person name="Antonio M."/>
            <person name="Oren A."/>
            <person name="Chaudhuri R.R."/>
            <person name="La Ragione R."/>
            <person name="Hildebrand F."/>
            <person name="Pallen M.J."/>
        </authorList>
    </citation>
    <scope>NUCLEOTIDE SEQUENCE</scope>
    <source>
        <strain evidence="1">ChiHjej11B10-19426</strain>
    </source>
</reference>
<accession>A0A9D2DDW9</accession>
<dbReference type="Proteomes" id="UP000824014">
    <property type="component" value="Unassembled WGS sequence"/>
</dbReference>
<dbReference type="AlphaFoldDB" id="A0A9D2DDW9"/>
<comment type="caution">
    <text evidence="1">The sequence shown here is derived from an EMBL/GenBank/DDBJ whole genome shotgun (WGS) entry which is preliminary data.</text>
</comment>